<dbReference type="Gene3D" id="3.30.1330.20">
    <property type="entry name" value="Tubulin/FtsZ, C-terminal domain"/>
    <property type="match status" value="1"/>
</dbReference>
<feature type="chain" id="PRO_5035468324" evidence="6">
    <location>
        <begin position="17"/>
        <end position="172"/>
    </location>
</feature>
<accession>A0A8N4F119</accession>
<dbReference type="InterPro" id="IPR008280">
    <property type="entry name" value="Tub_FtsZ_C"/>
</dbReference>
<evidence type="ECO:0000256" key="2">
    <source>
        <dbReference type="ARBA" id="ARBA00022490"/>
    </source>
</evidence>
<dbReference type="GO" id="GO:0031122">
    <property type="term" value="P:cytoplasmic microtubule organization"/>
    <property type="evidence" value="ECO:0007669"/>
    <property type="project" value="InterPro"/>
</dbReference>
<dbReference type="AlphaFoldDB" id="A0A8N4F119"/>
<evidence type="ECO:0000256" key="4">
    <source>
        <dbReference type="ARBA" id="ARBA00023134"/>
    </source>
</evidence>
<dbReference type="SUPFAM" id="SSF55307">
    <property type="entry name" value="Tubulin C-terminal domain-like"/>
    <property type="match status" value="1"/>
</dbReference>
<evidence type="ECO:0000313" key="8">
    <source>
        <dbReference type="Proteomes" id="UP000504607"/>
    </source>
</evidence>
<sequence>MISWTWLIEKQMEVIALRVLSFAIQLLVEQDQVNMIRKTTVLDVMRRLLQTKNIMVSSYARTKEASQAKYISILNIIQGDVDPTQVHESLQRIRERKLVNFIEWGPASIQVALSRKSPYVQTTHRDNDLSEFDESREIIESLVDEYKACESPDYIKWGMEGMPVLKQHKIQN</sequence>
<dbReference type="GO" id="GO:0007020">
    <property type="term" value="P:microtubule nucleation"/>
    <property type="evidence" value="ECO:0007669"/>
    <property type="project" value="InterPro"/>
</dbReference>
<keyword evidence="5" id="KW-0206">Cytoskeleton</keyword>
<keyword evidence="8" id="KW-1185">Reference proteome</keyword>
<keyword evidence="2" id="KW-0963">Cytoplasm</keyword>
<dbReference type="SMART" id="SM00865">
    <property type="entry name" value="Tubulin_C"/>
    <property type="match status" value="1"/>
</dbReference>
<dbReference type="InterPro" id="IPR037103">
    <property type="entry name" value="Tubulin/FtsZ-like_C"/>
</dbReference>
<keyword evidence="6" id="KW-0732">Signal</keyword>
<keyword evidence="4" id="KW-0342">GTP-binding</keyword>
<comment type="subcellular location">
    <subcellularLocation>
        <location evidence="1">Cytoplasm</location>
        <location evidence="1">Cytoskeleton</location>
    </subcellularLocation>
</comment>
<dbReference type="Pfam" id="PF03953">
    <property type="entry name" value="Tubulin_C"/>
    <property type="match status" value="1"/>
</dbReference>
<reference evidence="9" key="1">
    <citation type="submission" date="2025-08" db="UniProtKB">
        <authorList>
            <consortium name="RefSeq"/>
        </authorList>
    </citation>
    <scope>IDENTIFICATION</scope>
</reference>
<dbReference type="GO" id="GO:0005525">
    <property type="term" value="F:GTP binding"/>
    <property type="evidence" value="ECO:0007669"/>
    <property type="project" value="UniProtKB-KW"/>
</dbReference>
<dbReference type="RefSeq" id="XP_029122755.1">
    <property type="nucleotide sequence ID" value="XM_029266922.1"/>
</dbReference>
<evidence type="ECO:0000256" key="5">
    <source>
        <dbReference type="ARBA" id="ARBA00023212"/>
    </source>
</evidence>
<name>A0A8N4F119_ELAGV</name>
<dbReference type="GO" id="GO:0000930">
    <property type="term" value="C:gamma-tubulin complex"/>
    <property type="evidence" value="ECO:0007669"/>
    <property type="project" value="InterPro"/>
</dbReference>
<gene>
    <name evidence="9" type="primary">LOC105052487</name>
</gene>
<evidence type="ECO:0000313" key="9">
    <source>
        <dbReference type="RefSeq" id="XP_029122755.1"/>
    </source>
</evidence>
<protein>
    <submittedName>
        <fullName evidence="9">Tubulin gamma-3 chain isoform X1</fullName>
    </submittedName>
</protein>
<proteinExistence type="predicted"/>
<evidence type="ECO:0000256" key="6">
    <source>
        <dbReference type="SAM" id="SignalP"/>
    </source>
</evidence>
<feature type="domain" description="Tubulin/FtsZ 2-layer sandwich" evidence="7">
    <location>
        <begin position="18"/>
        <end position="141"/>
    </location>
</feature>
<dbReference type="InterPro" id="IPR018316">
    <property type="entry name" value="Tubulin/FtsZ_2-layer-sand-dom"/>
</dbReference>
<keyword evidence="3" id="KW-0547">Nucleotide-binding</keyword>
<evidence type="ECO:0000256" key="3">
    <source>
        <dbReference type="ARBA" id="ARBA00022741"/>
    </source>
</evidence>
<evidence type="ECO:0000259" key="7">
    <source>
        <dbReference type="SMART" id="SM00865"/>
    </source>
</evidence>
<dbReference type="Proteomes" id="UP000504607">
    <property type="component" value="Chromosome 10"/>
</dbReference>
<dbReference type="PRINTS" id="PR01164">
    <property type="entry name" value="GAMMATUBULIN"/>
</dbReference>
<feature type="signal peptide" evidence="6">
    <location>
        <begin position="1"/>
        <end position="16"/>
    </location>
</feature>
<organism evidence="8 9">
    <name type="scientific">Elaeis guineensis var. tenera</name>
    <name type="common">Oil palm</name>
    <dbReference type="NCBI Taxonomy" id="51953"/>
    <lineage>
        <taxon>Eukaryota</taxon>
        <taxon>Viridiplantae</taxon>
        <taxon>Streptophyta</taxon>
        <taxon>Embryophyta</taxon>
        <taxon>Tracheophyta</taxon>
        <taxon>Spermatophyta</taxon>
        <taxon>Magnoliopsida</taxon>
        <taxon>Liliopsida</taxon>
        <taxon>Arecaceae</taxon>
        <taxon>Arecoideae</taxon>
        <taxon>Cocoseae</taxon>
        <taxon>Elaeidinae</taxon>
        <taxon>Elaeis</taxon>
    </lineage>
</organism>
<evidence type="ECO:0000256" key="1">
    <source>
        <dbReference type="ARBA" id="ARBA00004245"/>
    </source>
</evidence>
<dbReference type="InterPro" id="IPR002454">
    <property type="entry name" value="Gamma_tubulin"/>
</dbReference>